<dbReference type="SMART" id="SM00797">
    <property type="entry name" value="AHS2"/>
    <property type="match status" value="1"/>
</dbReference>
<keyword evidence="3" id="KW-0067">ATP-binding</keyword>
<feature type="domain" description="Carboxyltransferase" evidence="4">
    <location>
        <begin position="25"/>
        <end position="319"/>
    </location>
</feature>
<evidence type="ECO:0000313" key="5">
    <source>
        <dbReference type="EMBL" id="KAF1020682.1"/>
    </source>
</evidence>
<dbReference type="Proteomes" id="UP000461670">
    <property type="component" value="Unassembled WGS sequence"/>
</dbReference>
<organism evidence="5 6">
    <name type="scientific">Paracidovorax wautersii</name>
    <dbReference type="NCBI Taxonomy" id="1177982"/>
    <lineage>
        <taxon>Bacteria</taxon>
        <taxon>Pseudomonadati</taxon>
        <taxon>Pseudomonadota</taxon>
        <taxon>Betaproteobacteria</taxon>
        <taxon>Burkholderiales</taxon>
        <taxon>Comamonadaceae</taxon>
        <taxon>Paracidovorax</taxon>
    </lineage>
</organism>
<sequence length="340" mass="36735">MNLMIVEKPGMFSLLQDLGRTGWQRYGVPVNGPMTEWSHRVANAVLGNPEDAAVLECTLTGPVVRFTQDTLLALSGADMRVTGAGRRLPFDCAVLLRRGVALEFGERLRGARTYLAVRGGFASEPVLGSRSTYVRGAFGGHQGRALRRNDRVEVTPTARDVPTLALERRLIQSGLPWVCAQPVAPAHAPAPADRLRLIPGPQWKAFSAEAQRRLLGQPYLLSAQSDRMGYRLQGAALALRRPLEMVSEATSFGTVQVPPDGQPIVLMADRQSAGGYPKIGYVAACDLPALAQALPGDALRFEAIAQDAAERLLLDREARLGRVRDAAVQALGLPLQALHE</sequence>
<comment type="caution">
    <text evidence="5">The sequence shown here is derived from an EMBL/GenBank/DDBJ whole genome shotgun (WGS) entry which is preliminary data.</text>
</comment>
<protein>
    <submittedName>
        <fullName evidence="5">KipI antagonist</fullName>
    </submittedName>
</protein>
<dbReference type="GO" id="GO:0005524">
    <property type="term" value="F:ATP binding"/>
    <property type="evidence" value="ECO:0007669"/>
    <property type="project" value="UniProtKB-KW"/>
</dbReference>
<dbReference type="NCBIfam" id="TIGR00724">
    <property type="entry name" value="urea_amlyse_rel"/>
    <property type="match status" value="1"/>
</dbReference>
<evidence type="ECO:0000256" key="2">
    <source>
        <dbReference type="ARBA" id="ARBA00022801"/>
    </source>
</evidence>
<accession>A0A7V8JPV6</accession>
<keyword evidence="1" id="KW-0547">Nucleotide-binding</keyword>
<dbReference type="Pfam" id="PF02626">
    <property type="entry name" value="CT_A_B"/>
    <property type="match status" value="1"/>
</dbReference>
<evidence type="ECO:0000313" key="6">
    <source>
        <dbReference type="Proteomes" id="UP000461670"/>
    </source>
</evidence>
<dbReference type="Gene3D" id="2.40.100.10">
    <property type="entry name" value="Cyclophilin-like"/>
    <property type="match status" value="1"/>
</dbReference>
<evidence type="ECO:0000256" key="3">
    <source>
        <dbReference type="ARBA" id="ARBA00022840"/>
    </source>
</evidence>
<dbReference type="InterPro" id="IPR003778">
    <property type="entry name" value="CT_A_B"/>
</dbReference>
<evidence type="ECO:0000256" key="1">
    <source>
        <dbReference type="ARBA" id="ARBA00022741"/>
    </source>
</evidence>
<dbReference type="PANTHER" id="PTHR43309:SF5">
    <property type="entry name" value="5-OXOPROLINASE SUBUNIT C"/>
    <property type="match status" value="1"/>
</dbReference>
<dbReference type="EMBL" id="WNDQ01000032">
    <property type="protein sequence ID" value="KAF1020682.1"/>
    <property type="molecule type" value="Genomic_DNA"/>
</dbReference>
<keyword evidence="2" id="KW-0378">Hydrolase</keyword>
<evidence type="ECO:0000259" key="4">
    <source>
        <dbReference type="SMART" id="SM00797"/>
    </source>
</evidence>
<gene>
    <name evidence="5" type="primary">kipA</name>
    <name evidence="5" type="ORF">GAK30_02386</name>
</gene>
<dbReference type="SUPFAM" id="SSF50891">
    <property type="entry name" value="Cyclophilin-like"/>
    <property type="match status" value="1"/>
</dbReference>
<dbReference type="GO" id="GO:0016787">
    <property type="term" value="F:hydrolase activity"/>
    <property type="evidence" value="ECO:0007669"/>
    <property type="project" value="UniProtKB-KW"/>
</dbReference>
<dbReference type="AlphaFoldDB" id="A0A7V8JPV6"/>
<proteinExistence type="predicted"/>
<dbReference type="InterPro" id="IPR052708">
    <property type="entry name" value="PxpC"/>
</dbReference>
<reference evidence="6" key="1">
    <citation type="journal article" date="2020" name="MBio">
        <title>Horizontal gene transfer to a defensive symbiont with a reduced genome amongst a multipartite beetle microbiome.</title>
        <authorList>
            <person name="Waterworth S.C."/>
            <person name="Florez L.V."/>
            <person name="Rees E.R."/>
            <person name="Hertweck C."/>
            <person name="Kaltenpoth M."/>
            <person name="Kwan J.C."/>
        </authorList>
    </citation>
    <scope>NUCLEOTIDE SEQUENCE [LARGE SCALE GENOMIC DNA]</scope>
</reference>
<name>A0A7V8JPV6_9BURK</name>
<dbReference type="InterPro" id="IPR029000">
    <property type="entry name" value="Cyclophilin-like_dom_sf"/>
</dbReference>
<dbReference type="PANTHER" id="PTHR43309">
    <property type="entry name" value="5-OXOPROLINASE SUBUNIT C"/>
    <property type="match status" value="1"/>
</dbReference>